<name>A0A7W9US40_9ACTN</name>
<evidence type="ECO:0000313" key="4">
    <source>
        <dbReference type="Proteomes" id="UP000585836"/>
    </source>
</evidence>
<feature type="transmembrane region" description="Helical" evidence="2">
    <location>
        <begin position="72"/>
        <end position="91"/>
    </location>
</feature>
<evidence type="ECO:0008006" key="5">
    <source>
        <dbReference type="Google" id="ProtNLM"/>
    </source>
</evidence>
<reference evidence="3 4" key="1">
    <citation type="submission" date="2020-08" db="EMBL/GenBank/DDBJ databases">
        <title>Genomic Encyclopedia of Type Strains, Phase III (KMG-III): the genomes of soil and plant-associated and newly described type strains.</title>
        <authorList>
            <person name="Whitman W."/>
        </authorList>
    </citation>
    <scope>NUCLEOTIDE SEQUENCE [LARGE SCALE GENOMIC DNA]</scope>
    <source>
        <strain evidence="3 4">CECT 3313</strain>
    </source>
</reference>
<protein>
    <recommendedName>
        <fullName evidence="5">TPM domain-containing protein</fullName>
    </recommendedName>
</protein>
<keyword evidence="2" id="KW-0472">Membrane</keyword>
<evidence type="ECO:0000256" key="1">
    <source>
        <dbReference type="SAM" id="MobiDB-lite"/>
    </source>
</evidence>
<accession>A0A7W9US40</accession>
<feature type="transmembrane region" description="Helical" evidence="2">
    <location>
        <begin position="21"/>
        <end position="40"/>
    </location>
</feature>
<evidence type="ECO:0000313" key="3">
    <source>
        <dbReference type="EMBL" id="MBB5929102.1"/>
    </source>
</evidence>
<evidence type="ECO:0000256" key="2">
    <source>
        <dbReference type="SAM" id="Phobius"/>
    </source>
</evidence>
<feature type="region of interest" description="Disordered" evidence="1">
    <location>
        <begin position="547"/>
        <end position="570"/>
    </location>
</feature>
<keyword evidence="2" id="KW-1133">Transmembrane helix</keyword>
<organism evidence="3 4">
    <name type="scientific">Streptomyces echinatus</name>
    <dbReference type="NCBI Taxonomy" id="67293"/>
    <lineage>
        <taxon>Bacteria</taxon>
        <taxon>Bacillati</taxon>
        <taxon>Actinomycetota</taxon>
        <taxon>Actinomycetes</taxon>
        <taxon>Kitasatosporales</taxon>
        <taxon>Streptomycetaceae</taxon>
        <taxon>Streptomyces</taxon>
    </lineage>
</organism>
<comment type="caution">
    <text evidence="3">The sequence shown here is derived from an EMBL/GenBank/DDBJ whole genome shotgun (WGS) entry which is preliminary data.</text>
</comment>
<dbReference type="EMBL" id="JACHJK010000008">
    <property type="protein sequence ID" value="MBB5929102.1"/>
    <property type="molecule type" value="Genomic_DNA"/>
</dbReference>
<dbReference type="Proteomes" id="UP000585836">
    <property type="component" value="Unassembled WGS sequence"/>
</dbReference>
<sequence length="570" mass="58243">MTSSLIRGRPRRATAHIRMRVVHAVLGALAGAGWLVLPVMTVDAHDPVPTASASAVASAAAPEQEGTSAADLVMPLVAGVAAVALAGYGYVRRTRRARTRTTPGTAPAPPSVPIPADSERQARAALRLADDCVRTSREELSFVRERFGDKRIEPFAQALRAAETELSAAFAIWRQYEGGVPEEPSARRQALVGVIGRCAEAGRRLDAEAPALDRARGFDVDGESLRGAVGPEADGDERVAAEGGVGAGPEGAGAEISGTPEGAEGGIRAALVVAEGRFRELTGRVVTAQRTLAALHESYAPAATGSVTGYVEQAKDRLVFATARLNEARQATDAGDSLRAVRRLRAGEGAVAQAGVLVGGVERLSAQLREAAGLVPTVLTGAEEEVAGLRDGSGGTSLTAGELHARLAHVDGVLAAVRAELGGGAYDPLDALRRITGAVERLEGAGTGVPDTAALLVARSSVAGAEEFVGVHRGAVDAEARARLAEAVRELGAGNAGRAGAVAGEARELAERDVRAHGIPYAGAEGDTAGLAGAVLGGILLAEDPDGGPPAAFGGPRTRSRHHAFSRHHA</sequence>
<proteinExistence type="predicted"/>
<feature type="region of interest" description="Disordered" evidence="1">
    <location>
        <begin position="223"/>
        <end position="261"/>
    </location>
</feature>
<keyword evidence="4" id="KW-1185">Reference proteome</keyword>
<gene>
    <name evidence="3" type="ORF">FHS34_004586</name>
</gene>
<feature type="compositionally biased region" description="Basic residues" evidence="1">
    <location>
        <begin position="558"/>
        <end position="570"/>
    </location>
</feature>
<feature type="region of interest" description="Disordered" evidence="1">
    <location>
        <begin position="96"/>
        <end position="116"/>
    </location>
</feature>
<dbReference type="RefSeq" id="WP_184968272.1">
    <property type="nucleotide sequence ID" value="NZ_BAAAWF010000056.1"/>
</dbReference>
<dbReference type="AlphaFoldDB" id="A0A7W9US40"/>
<keyword evidence="2" id="KW-0812">Transmembrane</keyword>